<feature type="compositionally biased region" description="Basic and acidic residues" evidence="12">
    <location>
        <begin position="71"/>
        <end position="82"/>
    </location>
</feature>
<dbReference type="Proteomes" id="UP000192596">
    <property type="component" value="Unassembled WGS sequence"/>
</dbReference>
<dbReference type="InterPro" id="IPR037212">
    <property type="entry name" value="Med7/Med21-like"/>
</dbReference>
<dbReference type="GO" id="GO:0006357">
    <property type="term" value="P:regulation of transcription by RNA polymerase II"/>
    <property type="evidence" value="ECO:0007669"/>
    <property type="project" value="TreeGrafter"/>
</dbReference>
<dbReference type="EMBL" id="NAJO01000066">
    <property type="protein sequence ID" value="OQN96446.1"/>
    <property type="molecule type" value="Genomic_DNA"/>
</dbReference>
<dbReference type="Gene3D" id="6.10.280.10">
    <property type="entry name" value="Mediator complex, subunit Med21"/>
    <property type="match status" value="1"/>
</dbReference>
<evidence type="ECO:0000256" key="8">
    <source>
        <dbReference type="ARBA" id="ARBA00023242"/>
    </source>
</evidence>
<comment type="similarity">
    <text evidence="2 10">Belongs to the Mediator complex subunit 21 family.</text>
</comment>
<dbReference type="STRING" id="1507870.A0A1V8SBC2"/>
<dbReference type="InterPro" id="IPR021384">
    <property type="entry name" value="Mediator_Med21"/>
</dbReference>
<evidence type="ECO:0000256" key="7">
    <source>
        <dbReference type="ARBA" id="ARBA00023163"/>
    </source>
</evidence>
<evidence type="ECO:0000256" key="6">
    <source>
        <dbReference type="ARBA" id="ARBA00023159"/>
    </source>
</evidence>
<evidence type="ECO:0000256" key="1">
    <source>
        <dbReference type="ARBA" id="ARBA00004123"/>
    </source>
</evidence>
<reference evidence="14" key="1">
    <citation type="submission" date="2017-03" db="EMBL/GenBank/DDBJ databases">
        <title>Genomes of endolithic fungi from Antarctica.</title>
        <authorList>
            <person name="Coleine C."/>
            <person name="Masonjones S."/>
            <person name="Stajich J.E."/>
        </authorList>
    </citation>
    <scope>NUCLEOTIDE SEQUENCE [LARGE SCALE GENOMIC DNA]</scope>
    <source>
        <strain evidence="14">CCFEE 5527</strain>
    </source>
</reference>
<evidence type="ECO:0000256" key="11">
    <source>
        <dbReference type="SAM" id="Coils"/>
    </source>
</evidence>
<name>A0A1V8SBC2_9PEZI</name>
<comment type="caution">
    <text evidence="13">The sequence shown here is derived from an EMBL/GenBank/DDBJ whole genome shotgun (WGS) entry which is preliminary data.</text>
</comment>
<keyword evidence="8 10" id="KW-0539">Nucleus</keyword>
<keyword evidence="7 10" id="KW-0804">Transcription</keyword>
<dbReference type="SUPFAM" id="SSF140718">
    <property type="entry name" value="Mediator hinge subcomplex-like"/>
    <property type="match status" value="1"/>
</dbReference>
<dbReference type="OrthoDB" id="3631810at2759"/>
<gene>
    <name evidence="13" type="ORF">B0A48_17502</name>
</gene>
<accession>A0A1V8SBC2</accession>
<feature type="compositionally biased region" description="Low complexity" evidence="12">
    <location>
        <begin position="35"/>
        <end position="50"/>
    </location>
</feature>
<evidence type="ECO:0000256" key="4">
    <source>
        <dbReference type="ARBA" id="ARBA00019691"/>
    </source>
</evidence>
<dbReference type="GO" id="GO:0003712">
    <property type="term" value="F:transcription coregulator activity"/>
    <property type="evidence" value="ECO:0007669"/>
    <property type="project" value="TreeGrafter"/>
</dbReference>
<organism evidence="13 14">
    <name type="scientific">Cryoendolithus antarcticus</name>
    <dbReference type="NCBI Taxonomy" id="1507870"/>
    <lineage>
        <taxon>Eukaryota</taxon>
        <taxon>Fungi</taxon>
        <taxon>Dikarya</taxon>
        <taxon>Ascomycota</taxon>
        <taxon>Pezizomycotina</taxon>
        <taxon>Dothideomycetes</taxon>
        <taxon>Dothideomycetidae</taxon>
        <taxon>Cladosporiales</taxon>
        <taxon>Cladosporiaceae</taxon>
        <taxon>Cryoendolithus</taxon>
    </lineage>
</organism>
<keyword evidence="6 10" id="KW-0010">Activator</keyword>
<feature type="region of interest" description="Disordered" evidence="12">
    <location>
        <begin position="31"/>
        <end position="92"/>
    </location>
</feature>
<evidence type="ECO:0000256" key="12">
    <source>
        <dbReference type="SAM" id="MobiDB-lite"/>
    </source>
</evidence>
<evidence type="ECO:0000256" key="5">
    <source>
        <dbReference type="ARBA" id="ARBA00023015"/>
    </source>
</evidence>
<protein>
    <recommendedName>
        <fullName evidence="4 10">Mediator of RNA polymerase II transcription subunit 21</fullName>
    </recommendedName>
</protein>
<evidence type="ECO:0000256" key="3">
    <source>
        <dbReference type="ARBA" id="ARBA00011837"/>
    </source>
</evidence>
<dbReference type="InParanoid" id="A0A1V8SBC2"/>
<feature type="coiled-coil region" evidence="11">
    <location>
        <begin position="125"/>
        <end position="159"/>
    </location>
</feature>
<proteinExistence type="inferred from homology"/>
<evidence type="ECO:0000256" key="2">
    <source>
        <dbReference type="ARBA" id="ARBA00005770"/>
    </source>
</evidence>
<dbReference type="GO" id="GO:0016592">
    <property type="term" value="C:mediator complex"/>
    <property type="evidence" value="ECO:0007669"/>
    <property type="project" value="UniProtKB-UniRule"/>
</dbReference>
<dbReference type="PANTHER" id="PTHR13381">
    <property type="entry name" value="RNA POLYMERASE II HOLOENZYME COMPONENT SRB7"/>
    <property type="match status" value="1"/>
</dbReference>
<evidence type="ECO:0000256" key="10">
    <source>
        <dbReference type="RuleBase" id="RU366036"/>
    </source>
</evidence>
<dbReference type="FunCoup" id="A0A1V8SBC2">
    <property type="interactions" value="485"/>
</dbReference>
<sequence>MDRLTQLQDTLDDLMTQMYATLSYINTKHPYGDFPSQPSQAPPSHSAAHASSDHPLPNGSPAPKTNGTAVIDRDGDDKKETNGGHIPDSPEVFQETMRRLAQGLVLQEQKAEILINSLPGLGNSEAMQRERIRELEGELREVEEERRAAEGERERLVEMLGEVVIGSRRKRYARPPINAFDESFAAALHPAKQPSDILNTPDAVLVQQAVKSGASNPARPRTVSLVGSKVLPQSKAAPSLAICVWNGVSHTSEYTRPAVDLLKEVLEVRYPALGSPGSGERYFESNRTG</sequence>
<keyword evidence="11" id="KW-0175">Coiled coil</keyword>
<dbReference type="Pfam" id="PF11221">
    <property type="entry name" value="Med21"/>
    <property type="match status" value="1"/>
</dbReference>
<dbReference type="AlphaFoldDB" id="A0A1V8SBC2"/>
<evidence type="ECO:0000256" key="9">
    <source>
        <dbReference type="ARBA" id="ARBA00025687"/>
    </source>
</evidence>
<comment type="function">
    <text evidence="9 10">Component of the Mediator complex, a coactivator involved in the regulated transcription of nearly all RNA polymerase II-dependent genes. Mediator functions as a bridge to convey information from gene-specific regulatory proteins to the basal RNA polymerase II transcription machinery. Mediator is recruited to promoters by direct interactions with regulatory proteins and serves as a scaffold for the assembly of a functional preinitiation complex with RNA polymerase II and the general transcription factors.</text>
</comment>
<keyword evidence="5 10" id="KW-0805">Transcription regulation</keyword>
<comment type="subcellular location">
    <subcellularLocation>
        <location evidence="1 10">Nucleus</location>
    </subcellularLocation>
</comment>
<comment type="subunit">
    <text evidence="3 10">Component of the Mediator complex.</text>
</comment>
<evidence type="ECO:0000313" key="13">
    <source>
        <dbReference type="EMBL" id="OQN96446.1"/>
    </source>
</evidence>
<evidence type="ECO:0000313" key="14">
    <source>
        <dbReference type="Proteomes" id="UP000192596"/>
    </source>
</evidence>
<keyword evidence="14" id="KW-1185">Reference proteome</keyword>
<dbReference type="PANTHER" id="PTHR13381:SF0">
    <property type="entry name" value="MEDIATOR OF RNA POLYMERASE II TRANSCRIPTION SUBUNIT 21"/>
    <property type="match status" value="1"/>
</dbReference>